<dbReference type="SUPFAM" id="SSF51735">
    <property type="entry name" value="NAD(P)-binding Rossmann-fold domains"/>
    <property type="match status" value="1"/>
</dbReference>
<keyword evidence="4" id="KW-0521">NADP</keyword>
<evidence type="ECO:0000256" key="5">
    <source>
        <dbReference type="ARBA" id="ARBA00023002"/>
    </source>
</evidence>
<dbReference type="EMBL" id="QGTR01000001">
    <property type="protein sequence ID" value="PWW04609.1"/>
    <property type="molecule type" value="Genomic_DNA"/>
</dbReference>
<evidence type="ECO:0000313" key="8">
    <source>
        <dbReference type="EMBL" id="PWW04609.1"/>
    </source>
</evidence>
<dbReference type="InterPro" id="IPR036291">
    <property type="entry name" value="NAD(P)-bd_dom_sf"/>
</dbReference>
<comment type="similarity">
    <text evidence="1">Belongs to the FMO family.</text>
</comment>
<dbReference type="PRINTS" id="PR00370">
    <property type="entry name" value="FMOXYGENASE"/>
</dbReference>
<dbReference type="GO" id="GO:0034899">
    <property type="term" value="F:trimethylamine monooxygenase activity"/>
    <property type="evidence" value="ECO:0007669"/>
    <property type="project" value="UniProtKB-EC"/>
</dbReference>
<dbReference type="OrthoDB" id="9790219at2"/>
<reference evidence="8 9" key="1">
    <citation type="submission" date="2018-05" db="EMBL/GenBank/DDBJ databases">
        <title>Genomic Encyclopedia of Type Strains, Phase IV (KMG-IV): sequencing the most valuable type-strain genomes for metagenomic binning, comparative biology and taxonomic classification.</title>
        <authorList>
            <person name="Goeker M."/>
        </authorList>
    </citation>
    <scope>NUCLEOTIDE SEQUENCE [LARGE SCALE GENOMIC DNA]</scope>
    <source>
        <strain evidence="8 9">DSM 16791</strain>
    </source>
</reference>
<sequence>MQTYPAEGPGDRGRYALIGAGPMGLAMAKLLIEQGIPFRGFELHSDVGGLWDIDGPKSTMYETAHLISSKTMTEFTDFPMDAAVAEYPSHRELKRYFQSFDERFGISDHFEFGVEVLSCVPLGGDGEGWRVSWRQADGREKASVFAGVLIANGTLSEPNIPAFKGEFSGEMLHSSRYREPAQFSGKRVLVVGAGNSGCDIAVDAIHHGASCDISMRRGYHFVPKYIFGKPADTLGGMIRLPMWLKRRIDGMILKWFVGDPQKYGFPKPDYQLYESHPVVNSLILFHAGHGDIRVRPDIERFDGTRVHFRDGSQADYDLVLLATGYRLHYPFIDRALINWKGDAPELYLNCMHPDRDDVFVLGMVEASGLGWQGRHEQAEMVARYIKGLAQHTAAARALKAEKAGGFERATGGVNYLKLPRMAYYVDKASYRAAVGKWIKRLGGAIK</sequence>
<dbReference type="GO" id="GO:0050660">
    <property type="term" value="F:flavin adenine dinucleotide binding"/>
    <property type="evidence" value="ECO:0007669"/>
    <property type="project" value="InterPro"/>
</dbReference>
<dbReference type="GO" id="GO:0004499">
    <property type="term" value="F:N,N-dimethylaniline monooxygenase activity"/>
    <property type="evidence" value="ECO:0007669"/>
    <property type="project" value="InterPro"/>
</dbReference>
<comment type="caution">
    <text evidence="8">The sequence shown here is derived from an EMBL/GenBank/DDBJ whole genome shotgun (WGS) entry which is preliminary data.</text>
</comment>
<dbReference type="SUPFAM" id="SSF51905">
    <property type="entry name" value="FAD/NAD(P)-binding domain"/>
    <property type="match status" value="1"/>
</dbReference>
<evidence type="ECO:0000256" key="3">
    <source>
        <dbReference type="ARBA" id="ARBA00022827"/>
    </source>
</evidence>
<evidence type="ECO:0000256" key="4">
    <source>
        <dbReference type="ARBA" id="ARBA00022857"/>
    </source>
</evidence>
<dbReference type="InterPro" id="IPR020946">
    <property type="entry name" value="Flavin_mOase-like"/>
</dbReference>
<name>A0A317PU20_9HYPH</name>
<dbReference type="Pfam" id="PF00743">
    <property type="entry name" value="FMO-like"/>
    <property type="match status" value="1"/>
</dbReference>
<keyword evidence="5" id="KW-0560">Oxidoreductase</keyword>
<keyword evidence="9" id="KW-1185">Reference proteome</keyword>
<dbReference type="PANTHER" id="PTHR23023">
    <property type="entry name" value="DIMETHYLANILINE MONOOXYGENASE"/>
    <property type="match status" value="1"/>
</dbReference>
<dbReference type="GO" id="GO:0050661">
    <property type="term" value="F:NADP binding"/>
    <property type="evidence" value="ECO:0007669"/>
    <property type="project" value="InterPro"/>
</dbReference>
<evidence type="ECO:0000256" key="7">
    <source>
        <dbReference type="ARBA" id="ARBA00035159"/>
    </source>
</evidence>
<dbReference type="InterPro" id="IPR000960">
    <property type="entry name" value="Flavin_mOase"/>
</dbReference>
<proteinExistence type="inferred from homology"/>
<keyword evidence="2" id="KW-0285">Flavoprotein</keyword>
<dbReference type="AlphaFoldDB" id="A0A317PU20"/>
<gene>
    <name evidence="8" type="ORF">DFR52_1011308</name>
</gene>
<evidence type="ECO:0000313" key="9">
    <source>
        <dbReference type="Proteomes" id="UP000246352"/>
    </source>
</evidence>
<evidence type="ECO:0000256" key="2">
    <source>
        <dbReference type="ARBA" id="ARBA00022630"/>
    </source>
</evidence>
<dbReference type="EC" id="1.14.13.148" evidence="6"/>
<organism evidence="8 9">
    <name type="scientific">Hoeflea marina</name>
    <dbReference type="NCBI Taxonomy" id="274592"/>
    <lineage>
        <taxon>Bacteria</taxon>
        <taxon>Pseudomonadati</taxon>
        <taxon>Pseudomonadota</taxon>
        <taxon>Alphaproteobacteria</taxon>
        <taxon>Hyphomicrobiales</taxon>
        <taxon>Rhizobiaceae</taxon>
        <taxon>Hoeflea</taxon>
    </lineage>
</organism>
<dbReference type="InterPro" id="IPR050346">
    <property type="entry name" value="FMO-like"/>
</dbReference>
<keyword evidence="3" id="KW-0274">FAD</keyword>
<dbReference type="PIRSF" id="PIRSF000332">
    <property type="entry name" value="FMO"/>
    <property type="match status" value="1"/>
</dbReference>
<dbReference type="Gene3D" id="3.50.50.60">
    <property type="entry name" value="FAD/NAD(P)-binding domain"/>
    <property type="match status" value="1"/>
</dbReference>
<protein>
    <recommendedName>
        <fullName evidence="7">Trimethylamine monooxygenase</fullName>
        <ecNumber evidence="6">1.14.13.148</ecNumber>
    </recommendedName>
</protein>
<evidence type="ECO:0000256" key="6">
    <source>
        <dbReference type="ARBA" id="ARBA00034528"/>
    </source>
</evidence>
<dbReference type="Proteomes" id="UP000246352">
    <property type="component" value="Unassembled WGS sequence"/>
</dbReference>
<dbReference type="InterPro" id="IPR036188">
    <property type="entry name" value="FAD/NAD-bd_sf"/>
</dbReference>
<evidence type="ECO:0000256" key="1">
    <source>
        <dbReference type="ARBA" id="ARBA00009183"/>
    </source>
</evidence>
<dbReference type="RefSeq" id="WP_110031027.1">
    <property type="nucleotide sequence ID" value="NZ_QGTR01000001.1"/>
</dbReference>
<accession>A0A317PU20</accession>